<proteinExistence type="predicted"/>
<dbReference type="RefSeq" id="WP_067452398.1">
    <property type="nucleotide sequence ID" value="NZ_LVVY01000065.1"/>
</dbReference>
<sequence>MTMPHIEPIPVTLITAPGQLVPLDADTALIRLPANSGHGHADGEVCIACASQTDVRALLYNLLEEQRREMRPAFRRVVVDARAVADPQQVVLALTGKLPAQALRDHSVARMFYLVGTA</sequence>
<dbReference type="EMBL" id="LVVY01000065">
    <property type="protein sequence ID" value="OAM79042.1"/>
    <property type="molecule type" value="Genomic_DNA"/>
</dbReference>
<name>A0A178I1Q9_9HYPH</name>
<dbReference type="Proteomes" id="UP000078389">
    <property type="component" value="Unassembled WGS sequence"/>
</dbReference>
<comment type="caution">
    <text evidence="1">The sequence shown here is derived from an EMBL/GenBank/DDBJ whole genome shotgun (WGS) entry which is preliminary data.</text>
</comment>
<reference evidence="1 2" key="1">
    <citation type="submission" date="2016-03" db="EMBL/GenBank/DDBJ databases">
        <title>Genome sequencing of Devosia sp. S37.</title>
        <authorList>
            <person name="Mohd Nor M."/>
        </authorList>
    </citation>
    <scope>NUCLEOTIDE SEQUENCE [LARGE SCALE GENOMIC DNA]</scope>
    <source>
        <strain evidence="1 2">S37</strain>
    </source>
</reference>
<gene>
    <name evidence="1" type="ORF">A3840_04280</name>
</gene>
<protein>
    <submittedName>
        <fullName evidence="1">Uncharacterized protein</fullName>
    </submittedName>
</protein>
<dbReference type="OrthoDB" id="7949562at2"/>
<evidence type="ECO:0000313" key="2">
    <source>
        <dbReference type="Proteomes" id="UP000078389"/>
    </source>
</evidence>
<keyword evidence="2" id="KW-1185">Reference proteome</keyword>
<accession>A0A178I1Q9</accession>
<organism evidence="1 2">
    <name type="scientific">Devosia elaeis</name>
    <dbReference type="NCBI Taxonomy" id="1770058"/>
    <lineage>
        <taxon>Bacteria</taxon>
        <taxon>Pseudomonadati</taxon>
        <taxon>Pseudomonadota</taxon>
        <taxon>Alphaproteobacteria</taxon>
        <taxon>Hyphomicrobiales</taxon>
        <taxon>Devosiaceae</taxon>
        <taxon>Devosia</taxon>
    </lineage>
</organism>
<dbReference type="STRING" id="1770058.A3840_04280"/>
<evidence type="ECO:0000313" key="1">
    <source>
        <dbReference type="EMBL" id="OAM79042.1"/>
    </source>
</evidence>
<dbReference type="AlphaFoldDB" id="A0A178I1Q9"/>